<protein>
    <recommendedName>
        <fullName evidence="2">HTH cro/C1-type domain-containing protein</fullName>
    </recommendedName>
</protein>
<keyword evidence="4" id="KW-1185">Reference proteome</keyword>
<dbReference type="InterPro" id="IPR001387">
    <property type="entry name" value="Cro/C1-type_HTH"/>
</dbReference>
<dbReference type="Gene3D" id="1.10.260.40">
    <property type="entry name" value="lambda repressor-like DNA-binding domains"/>
    <property type="match status" value="1"/>
</dbReference>
<feature type="region of interest" description="Disordered" evidence="1">
    <location>
        <begin position="1"/>
        <end position="21"/>
    </location>
</feature>
<dbReference type="PROSITE" id="PS50943">
    <property type="entry name" value="HTH_CROC1"/>
    <property type="match status" value="1"/>
</dbReference>
<accession>K4RFU2</accession>
<sequence length="442" mass="46584">MTSPTTHAHSSHDIGALIRGRRTERRMTQAQLGKILGYSESWVSRLEANQISPAVSVLAHLSRILQLTPAELGFVTPPPDGRATHPGTDAYGTKVGGIEDLDDQEDAVRRRTFLAGAAGLGAAAAGIPSPADAAESAALTGLEDLLLYGPPPLTVQSSRAAAALAVRTSRAELLAGRYAQLARALPQRLALTQALEDAGRNATAELWCVAARLAIKRGDDRLTAITADRALTSAGQVDAPLVLAEAHRMVSSAHRRYGQHQRATAVAVRAADQLMATHVPDAAGRLSAVGNLLATAAYSAAKAGDRDTALTLLKDARARATQLGATRTRPESIGYFGTEQVALHEVSVHYLLGDAGAAIATARTIPVDTLPAERQARLYLDVARAYDQWGKAHKCLAALTATERVAPQEARRDSVRILVKGLLTSPQPVPGTRAFARKVGAI</sequence>
<reference evidence="3 4" key="1">
    <citation type="journal article" date="2012" name="J. Bacteriol.">
        <title>Genome sequence of the bacterium Streptomyces davawensis JCM 4913 and heterologous production of the unique antibiotic roseoflavin.</title>
        <authorList>
            <person name="Jankowitsch F."/>
            <person name="Schwarz J."/>
            <person name="Ruckert C."/>
            <person name="Gust B."/>
            <person name="Szczepanowski R."/>
            <person name="Blom J."/>
            <person name="Pelzer S."/>
            <person name="Kalinowski J."/>
            <person name="Mack M."/>
        </authorList>
    </citation>
    <scope>NUCLEOTIDE SEQUENCE [LARGE SCALE GENOMIC DNA]</scope>
    <source>
        <strain evidence="4">DSM 101723 / JCM 4913 / KCC S-0913 / 768</strain>
    </source>
</reference>
<dbReference type="GO" id="GO:0003677">
    <property type="term" value="F:DNA binding"/>
    <property type="evidence" value="ECO:0007669"/>
    <property type="project" value="InterPro"/>
</dbReference>
<dbReference type="OrthoDB" id="3865941at2"/>
<organism evidence="3 4">
    <name type="scientific">Streptomyces davaonensis (strain DSM 101723 / JCM 4913 / KCC S-0913 / 768)</name>
    <dbReference type="NCBI Taxonomy" id="1214101"/>
    <lineage>
        <taxon>Bacteria</taxon>
        <taxon>Bacillati</taxon>
        <taxon>Actinomycetota</taxon>
        <taxon>Actinomycetes</taxon>
        <taxon>Kitasatosporales</taxon>
        <taxon>Streptomycetaceae</taxon>
        <taxon>Streptomyces</taxon>
    </lineage>
</organism>
<dbReference type="STRING" id="1214101.BN159_8395"/>
<dbReference type="SMART" id="SM00530">
    <property type="entry name" value="HTH_XRE"/>
    <property type="match status" value="1"/>
</dbReference>
<feature type="domain" description="HTH cro/C1-type" evidence="2">
    <location>
        <begin position="18"/>
        <end position="72"/>
    </location>
</feature>
<dbReference type="SUPFAM" id="SSF47413">
    <property type="entry name" value="lambda repressor-like DNA-binding domains"/>
    <property type="match status" value="1"/>
</dbReference>
<dbReference type="PATRIC" id="fig|1214101.3.peg.8490"/>
<evidence type="ECO:0000256" key="1">
    <source>
        <dbReference type="SAM" id="MobiDB-lite"/>
    </source>
</evidence>
<dbReference type="RefSeq" id="WP_015663095.1">
    <property type="nucleotide sequence ID" value="NC_020504.1"/>
</dbReference>
<evidence type="ECO:0000313" key="4">
    <source>
        <dbReference type="Proteomes" id="UP000008043"/>
    </source>
</evidence>
<dbReference type="eggNOG" id="COG1396">
    <property type="taxonomic scope" value="Bacteria"/>
</dbReference>
<dbReference type="CDD" id="cd00093">
    <property type="entry name" value="HTH_XRE"/>
    <property type="match status" value="1"/>
</dbReference>
<dbReference type="Pfam" id="PF13560">
    <property type="entry name" value="HTH_31"/>
    <property type="match status" value="1"/>
</dbReference>
<proteinExistence type="predicted"/>
<dbReference type="Proteomes" id="UP000008043">
    <property type="component" value="Chromosome"/>
</dbReference>
<dbReference type="EMBL" id="HE971709">
    <property type="protein sequence ID" value="CCK32773.1"/>
    <property type="molecule type" value="Genomic_DNA"/>
</dbReference>
<dbReference type="HOGENOM" id="CLU_033540_3_0_11"/>
<name>K4RFU2_STRDJ</name>
<dbReference type="InterPro" id="IPR010982">
    <property type="entry name" value="Lambda_DNA-bd_dom_sf"/>
</dbReference>
<evidence type="ECO:0000259" key="2">
    <source>
        <dbReference type="PROSITE" id="PS50943"/>
    </source>
</evidence>
<evidence type="ECO:0000313" key="3">
    <source>
        <dbReference type="EMBL" id="CCK32773.1"/>
    </source>
</evidence>
<gene>
    <name evidence="3" type="ORF">BN159_8395</name>
</gene>
<dbReference type="KEGG" id="sdv:BN159_8395"/>
<dbReference type="AlphaFoldDB" id="K4RFU2"/>